<accession>A0AAU9S4P8</accession>
<sequence>MTFHRNVRRISHYMAVVEHYSGRFTDVAACLSCDHTRLTSLGFSNDYFTVLEDAFRVPEDEIYGSGDCALAVELPVRVDNTAKSAVTLSATACPPFGPAVFSIQMGKLKLTDGGCKERLDFSDTEIEAAGDFGLGWSITDKSDSIGDGLELASSVLSHHGISSHCWSSTRWFCHEPPCLWSDPCWDTIFCIQELSSVACKSTGRMVERSAGTRWSHLAKPEDPRQIRQSEKLRTRDQHTFSDHRWRQSSASHTARKHPLLRGHRQPWI</sequence>
<keyword evidence="3" id="KW-1185">Reference proteome</keyword>
<organism evidence="2 3">
    <name type="scientific">Thlaspi arvense</name>
    <name type="common">Field penny-cress</name>
    <dbReference type="NCBI Taxonomy" id="13288"/>
    <lineage>
        <taxon>Eukaryota</taxon>
        <taxon>Viridiplantae</taxon>
        <taxon>Streptophyta</taxon>
        <taxon>Embryophyta</taxon>
        <taxon>Tracheophyta</taxon>
        <taxon>Spermatophyta</taxon>
        <taxon>Magnoliopsida</taxon>
        <taxon>eudicotyledons</taxon>
        <taxon>Gunneridae</taxon>
        <taxon>Pentapetalae</taxon>
        <taxon>rosids</taxon>
        <taxon>malvids</taxon>
        <taxon>Brassicales</taxon>
        <taxon>Brassicaceae</taxon>
        <taxon>Thlaspideae</taxon>
        <taxon>Thlaspi</taxon>
    </lineage>
</organism>
<feature type="region of interest" description="Disordered" evidence="1">
    <location>
        <begin position="210"/>
        <end position="268"/>
    </location>
</feature>
<proteinExistence type="predicted"/>
<dbReference type="EMBL" id="OU466859">
    <property type="protein sequence ID" value="CAH2054753.1"/>
    <property type="molecule type" value="Genomic_DNA"/>
</dbReference>
<evidence type="ECO:0000313" key="2">
    <source>
        <dbReference type="EMBL" id="CAH2054753.1"/>
    </source>
</evidence>
<protein>
    <submittedName>
        <fullName evidence="2">Uncharacterized protein</fullName>
    </submittedName>
</protein>
<name>A0AAU9S4P8_THLAR</name>
<evidence type="ECO:0000313" key="3">
    <source>
        <dbReference type="Proteomes" id="UP000836841"/>
    </source>
</evidence>
<dbReference type="AlphaFoldDB" id="A0AAU9S4P8"/>
<evidence type="ECO:0000256" key="1">
    <source>
        <dbReference type="SAM" id="MobiDB-lite"/>
    </source>
</evidence>
<reference evidence="2 3" key="1">
    <citation type="submission" date="2022-03" db="EMBL/GenBank/DDBJ databases">
        <authorList>
            <person name="Nunn A."/>
            <person name="Chopra R."/>
            <person name="Nunn A."/>
            <person name="Contreras Garrido A."/>
        </authorList>
    </citation>
    <scope>NUCLEOTIDE SEQUENCE [LARGE SCALE GENOMIC DNA]</scope>
</reference>
<feature type="compositionally biased region" description="Basic and acidic residues" evidence="1">
    <location>
        <begin position="218"/>
        <end position="245"/>
    </location>
</feature>
<gene>
    <name evidence="2" type="ORF">TAV2_LOCUS11220</name>
</gene>
<dbReference type="Proteomes" id="UP000836841">
    <property type="component" value="Chromosome 3"/>
</dbReference>
<feature type="compositionally biased region" description="Basic residues" evidence="1">
    <location>
        <begin position="253"/>
        <end position="268"/>
    </location>
</feature>